<evidence type="ECO:0000313" key="1">
    <source>
        <dbReference type="EMBL" id="CAG8609051.1"/>
    </source>
</evidence>
<proteinExistence type="predicted"/>
<gene>
    <name evidence="1" type="ORF">DHETER_LOCUS7556</name>
</gene>
<feature type="non-terminal residue" evidence="1">
    <location>
        <position position="44"/>
    </location>
</feature>
<dbReference type="Proteomes" id="UP000789702">
    <property type="component" value="Unassembled WGS sequence"/>
</dbReference>
<reference evidence="1" key="1">
    <citation type="submission" date="2021-06" db="EMBL/GenBank/DDBJ databases">
        <authorList>
            <person name="Kallberg Y."/>
            <person name="Tangrot J."/>
            <person name="Rosling A."/>
        </authorList>
    </citation>
    <scope>NUCLEOTIDE SEQUENCE</scope>
    <source>
        <strain evidence="1">IL203A</strain>
    </source>
</reference>
<sequence>MAVLESKKVKELANLYELLLELKELGIVGYTNQEMAKEANKNTR</sequence>
<dbReference type="EMBL" id="CAJVPU010010811">
    <property type="protein sequence ID" value="CAG8609051.1"/>
    <property type="molecule type" value="Genomic_DNA"/>
</dbReference>
<protein>
    <submittedName>
        <fullName evidence="1">11885_t:CDS:1</fullName>
    </submittedName>
</protein>
<evidence type="ECO:0000313" key="2">
    <source>
        <dbReference type="Proteomes" id="UP000789702"/>
    </source>
</evidence>
<keyword evidence="2" id="KW-1185">Reference proteome</keyword>
<organism evidence="1 2">
    <name type="scientific">Dentiscutata heterogama</name>
    <dbReference type="NCBI Taxonomy" id="1316150"/>
    <lineage>
        <taxon>Eukaryota</taxon>
        <taxon>Fungi</taxon>
        <taxon>Fungi incertae sedis</taxon>
        <taxon>Mucoromycota</taxon>
        <taxon>Glomeromycotina</taxon>
        <taxon>Glomeromycetes</taxon>
        <taxon>Diversisporales</taxon>
        <taxon>Gigasporaceae</taxon>
        <taxon>Dentiscutata</taxon>
    </lineage>
</organism>
<accession>A0ACA9MRB3</accession>
<name>A0ACA9MRB3_9GLOM</name>
<comment type="caution">
    <text evidence="1">The sequence shown here is derived from an EMBL/GenBank/DDBJ whole genome shotgun (WGS) entry which is preliminary data.</text>
</comment>